<protein>
    <recommendedName>
        <fullName evidence="6 7">Alanine racemase</fullName>
        <ecNumber evidence="3 7">5.1.1.1</ecNumber>
    </recommendedName>
</protein>
<dbReference type="CDD" id="cd00430">
    <property type="entry name" value="PLPDE_III_AR"/>
    <property type="match status" value="1"/>
</dbReference>
<dbReference type="InterPro" id="IPR020622">
    <property type="entry name" value="Ala_racemase_pyridoxalP-BS"/>
</dbReference>
<dbReference type="SUPFAM" id="SSF51419">
    <property type="entry name" value="PLP-binding barrel"/>
    <property type="match status" value="1"/>
</dbReference>
<feature type="domain" description="Alanine racemase C-terminal" evidence="10">
    <location>
        <begin position="256"/>
        <end position="383"/>
    </location>
</feature>
<dbReference type="InterPro" id="IPR001608">
    <property type="entry name" value="Ala_racemase_N"/>
</dbReference>
<dbReference type="InterPro" id="IPR011079">
    <property type="entry name" value="Ala_racemase_C"/>
</dbReference>
<evidence type="ECO:0000313" key="11">
    <source>
        <dbReference type="EMBL" id="SEO17204.1"/>
    </source>
</evidence>
<dbReference type="AlphaFoldDB" id="A0A1H8MIU4"/>
<evidence type="ECO:0000313" key="12">
    <source>
        <dbReference type="Proteomes" id="UP000181951"/>
    </source>
</evidence>
<evidence type="ECO:0000259" key="10">
    <source>
        <dbReference type="SMART" id="SM01005"/>
    </source>
</evidence>
<evidence type="ECO:0000256" key="4">
    <source>
        <dbReference type="ARBA" id="ARBA00022898"/>
    </source>
</evidence>
<dbReference type="InterPro" id="IPR029066">
    <property type="entry name" value="PLP-binding_barrel"/>
</dbReference>
<dbReference type="STRING" id="310780.SAMN05216267_10191"/>
<comment type="similarity">
    <text evidence="7">Belongs to the alanine racemase family.</text>
</comment>
<evidence type="ECO:0000256" key="6">
    <source>
        <dbReference type="ARBA" id="ARBA00072221"/>
    </source>
</evidence>
<name>A0A1H8MIU4_9ACTN</name>
<dbReference type="Proteomes" id="UP000181951">
    <property type="component" value="Unassembled WGS sequence"/>
</dbReference>
<dbReference type="SUPFAM" id="SSF50621">
    <property type="entry name" value="Alanine racemase C-terminal domain-like"/>
    <property type="match status" value="1"/>
</dbReference>
<comment type="pathway">
    <text evidence="7">Amino-acid biosynthesis; D-alanine biosynthesis; D-alanine from L-alanine: step 1/1.</text>
</comment>
<dbReference type="GO" id="GO:0009252">
    <property type="term" value="P:peptidoglycan biosynthetic process"/>
    <property type="evidence" value="ECO:0007669"/>
    <property type="project" value="TreeGrafter"/>
</dbReference>
<feature type="binding site" evidence="7 9">
    <location>
        <position position="325"/>
    </location>
    <ligand>
        <name>substrate</name>
    </ligand>
</feature>
<dbReference type="PANTHER" id="PTHR30511">
    <property type="entry name" value="ALANINE RACEMASE"/>
    <property type="match status" value="1"/>
</dbReference>
<proteinExistence type="inferred from homology"/>
<evidence type="ECO:0000256" key="3">
    <source>
        <dbReference type="ARBA" id="ARBA00013089"/>
    </source>
</evidence>
<keyword evidence="12" id="KW-1185">Reference proteome</keyword>
<feature type="active site" description="Proton acceptor; specific for D-alanine" evidence="7">
    <location>
        <position position="45"/>
    </location>
</feature>
<feature type="active site" description="Proton acceptor; specific for L-alanine" evidence="7">
    <location>
        <position position="277"/>
    </location>
</feature>
<comment type="function">
    <text evidence="7">Catalyzes the interconversion of L-alanine and D-alanine. May also act on other amino acids.</text>
</comment>
<keyword evidence="4 7" id="KW-0663">Pyridoxal phosphate</keyword>
<dbReference type="GO" id="GO:0030170">
    <property type="term" value="F:pyridoxal phosphate binding"/>
    <property type="evidence" value="ECO:0007669"/>
    <property type="project" value="UniProtKB-UniRule"/>
</dbReference>
<dbReference type="Gene3D" id="2.40.37.10">
    <property type="entry name" value="Lyase, Ornithine Decarboxylase, Chain A, domain 1"/>
    <property type="match status" value="1"/>
</dbReference>
<keyword evidence="5 7" id="KW-0413">Isomerase</keyword>
<dbReference type="FunFam" id="2.40.37.10:FF:000015">
    <property type="entry name" value="Alanine racemase"/>
    <property type="match status" value="1"/>
</dbReference>
<evidence type="ECO:0000256" key="1">
    <source>
        <dbReference type="ARBA" id="ARBA00000316"/>
    </source>
</evidence>
<comment type="catalytic activity">
    <reaction evidence="1 7">
        <text>L-alanine = D-alanine</text>
        <dbReference type="Rhea" id="RHEA:20249"/>
        <dbReference type="ChEBI" id="CHEBI:57416"/>
        <dbReference type="ChEBI" id="CHEBI:57972"/>
        <dbReference type="EC" id="5.1.1.1"/>
    </reaction>
</comment>
<feature type="binding site" evidence="7 9">
    <location>
        <position position="143"/>
    </location>
    <ligand>
        <name>substrate</name>
    </ligand>
</feature>
<dbReference type="PRINTS" id="PR00992">
    <property type="entry name" value="ALARACEMASE"/>
</dbReference>
<dbReference type="SMART" id="SM01005">
    <property type="entry name" value="Ala_racemase_C"/>
    <property type="match status" value="1"/>
</dbReference>
<dbReference type="GO" id="GO:0030632">
    <property type="term" value="P:D-alanine biosynthetic process"/>
    <property type="evidence" value="ECO:0007669"/>
    <property type="project" value="UniProtKB-UniRule"/>
</dbReference>
<dbReference type="InterPro" id="IPR009006">
    <property type="entry name" value="Ala_racemase/Decarboxylase_C"/>
</dbReference>
<dbReference type="Gene3D" id="3.20.20.10">
    <property type="entry name" value="Alanine racemase"/>
    <property type="match status" value="1"/>
</dbReference>
<sequence length="386" mass="40313">MNANETPRAPEARRAWARIDLDALRANVAALRAKAPTAAFMAVVKADAYGHGMVPCARAALEAGAQWLGAATPEEALALRAAGLGGRMLCWLWTPGGPWQDCVEADIDVTVSARWALAEVADAARRANRPARVQLKIDAGLGRNGAQPAEWPDLVRAARQAERDGLITVTGVWAHFSCADEPGHPSIARELAVFRTAVAQAEDAGLEPEVRHIANSPGTLTLPEAHYDLVRPGVAMYGISPVPQTAGPEDFGLRPVMTLAARLASVKQVPGGHGVSYGHHYVTPGATTLALVPLGYADGVPRHASGAGPVLVAGKLRTVAGRVAMDQFVVDLGGDLASPGDEAVLFGPGDGGEPTAEDWARACGTIAYEIVTRIGARVPRVYAGAR</sequence>
<accession>A0A1H8MIU4</accession>
<evidence type="ECO:0000256" key="2">
    <source>
        <dbReference type="ARBA" id="ARBA00001933"/>
    </source>
</evidence>
<dbReference type="PROSITE" id="PS00395">
    <property type="entry name" value="ALANINE_RACEMASE"/>
    <property type="match status" value="1"/>
</dbReference>
<dbReference type="PANTHER" id="PTHR30511:SF0">
    <property type="entry name" value="ALANINE RACEMASE, CATABOLIC-RELATED"/>
    <property type="match status" value="1"/>
</dbReference>
<dbReference type="UniPathway" id="UPA00042">
    <property type="reaction ID" value="UER00497"/>
</dbReference>
<organism evidence="11 12">
    <name type="scientific">Actinacidiphila rubida</name>
    <dbReference type="NCBI Taxonomy" id="310780"/>
    <lineage>
        <taxon>Bacteria</taxon>
        <taxon>Bacillati</taxon>
        <taxon>Actinomycetota</taxon>
        <taxon>Actinomycetes</taxon>
        <taxon>Kitasatosporales</taxon>
        <taxon>Streptomycetaceae</taxon>
        <taxon>Actinacidiphila</taxon>
    </lineage>
</organism>
<dbReference type="Pfam" id="PF00842">
    <property type="entry name" value="Ala_racemase_C"/>
    <property type="match status" value="1"/>
</dbReference>
<dbReference type="GO" id="GO:0005829">
    <property type="term" value="C:cytosol"/>
    <property type="evidence" value="ECO:0007669"/>
    <property type="project" value="TreeGrafter"/>
</dbReference>
<dbReference type="HAMAP" id="MF_01201">
    <property type="entry name" value="Ala_racemase"/>
    <property type="match status" value="1"/>
</dbReference>
<dbReference type="InterPro" id="IPR000821">
    <property type="entry name" value="Ala_racemase"/>
</dbReference>
<gene>
    <name evidence="11" type="ORF">SAMN05216267_10191</name>
</gene>
<dbReference type="EMBL" id="FODD01000019">
    <property type="protein sequence ID" value="SEO17204.1"/>
    <property type="molecule type" value="Genomic_DNA"/>
</dbReference>
<reference evidence="11 12" key="1">
    <citation type="submission" date="2016-10" db="EMBL/GenBank/DDBJ databases">
        <authorList>
            <person name="de Groot N.N."/>
        </authorList>
    </citation>
    <scope>NUCLEOTIDE SEQUENCE [LARGE SCALE GENOMIC DNA]</scope>
    <source>
        <strain evidence="11 12">CGMCC 4.2026</strain>
    </source>
</reference>
<evidence type="ECO:0000256" key="9">
    <source>
        <dbReference type="PIRSR" id="PIRSR600821-52"/>
    </source>
</evidence>
<dbReference type="FunFam" id="3.20.20.10:FF:000002">
    <property type="entry name" value="Alanine racemase"/>
    <property type="match status" value="1"/>
</dbReference>
<comment type="cofactor">
    <cofactor evidence="2 7 8">
        <name>pyridoxal 5'-phosphate</name>
        <dbReference type="ChEBI" id="CHEBI:597326"/>
    </cofactor>
</comment>
<dbReference type="EC" id="5.1.1.1" evidence="3 7"/>
<evidence type="ECO:0000256" key="5">
    <source>
        <dbReference type="ARBA" id="ARBA00023235"/>
    </source>
</evidence>
<evidence type="ECO:0000256" key="8">
    <source>
        <dbReference type="PIRSR" id="PIRSR600821-50"/>
    </source>
</evidence>
<evidence type="ECO:0000256" key="7">
    <source>
        <dbReference type="HAMAP-Rule" id="MF_01201"/>
    </source>
</evidence>
<dbReference type="Pfam" id="PF01168">
    <property type="entry name" value="Ala_racemase_N"/>
    <property type="match status" value="1"/>
</dbReference>
<feature type="modified residue" description="N6-(pyridoxal phosphate)lysine" evidence="7 8">
    <location>
        <position position="45"/>
    </location>
</feature>
<dbReference type="RefSeq" id="WP_069467083.1">
    <property type="nucleotide sequence ID" value="NZ_FODD01000019.1"/>
</dbReference>
<dbReference type="GO" id="GO:0008784">
    <property type="term" value="F:alanine racemase activity"/>
    <property type="evidence" value="ECO:0007669"/>
    <property type="project" value="UniProtKB-UniRule"/>
</dbReference>
<dbReference type="NCBIfam" id="TIGR00492">
    <property type="entry name" value="alr"/>
    <property type="match status" value="1"/>
</dbReference>